<dbReference type="SMART" id="SM00228">
    <property type="entry name" value="PDZ"/>
    <property type="match status" value="1"/>
</dbReference>
<comment type="function">
    <text evidence="8">Belongs to an adhesion system, probably together with the E-cadherin-catenin system, which plays a role in the organization of homotypic, interneuronal and heterotypic cell-cell adherens junctions (AJs). Nectin- and actin-filament-binding protein that connects nectin to the actin cytoskeleton. May play a key role in the organization of epithelial structures of the embryonic ectoderm. Essential for the organization of adherens junctions.</text>
</comment>
<dbReference type="GO" id="GO:0005737">
    <property type="term" value="C:cytoplasm"/>
    <property type="evidence" value="ECO:0007669"/>
    <property type="project" value="UniProtKB-ARBA"/>
</dbReference>
<dbReference type="InterPro" id="IPR028842">
    <property type="entry name" value="Afadin"/>
</dbReference>
<dbReference type="PANTHER" id="PTHR10398">
    <property type="entry name" value="AFADIN"/>
    <property type="match status" value="1"/>
</dbReference>
<keyword evidence="4" id="KW-0130">Cell adhesion</keyword>
<dbReference type="GO" id="GO:0034330">
    <property type="term" value="P:cell junction organization"/>
    <property type="evidence" value="ECO:0007669"/>
    <property type="project" value="UniProtKB-ARBA"/>
</dbReference>
<keyword evidence="5" id="KW-0965">Cell junction</keyword>
<dbReference type="FunFam" id="2.60.200.20:FF:000006">
    <property type="entry name" value="Afadin, adherens junction formation factor"/>
    <property type="match status" value="1"/>
</dbReference>
<feature type="region of interest" description="Disordered" evidence="11">
    <location>
        <begin position="545"/>
        <end position="567"/>
    </location>
</feature>
<dbReference type="GO" id="GO:0007155">
    <property type="term" value="P:cell adhesion"/>
    <property type="evidence" value="ECO:0007669"/>
    <property type="project" value="UniProtKB-KW"/>
</dbReference>
<dbReference type="FunFam" id="3.10.20.90:FF:000025">
    <property type="entry name" value="Afadin, adherens junction formation factor"/>
    <property type="match status" value="1"/>
</dbReference>
<dbReference type="PANTHER" id="PTHR10398:SF2">
    <property type="entry name" value="AFADIN"/>
    <property type="match status" value="1"/>
</dbReference>
<feature type="compositionally biased region" description="Basic and acidic residues" evidence="11">
    <location>
        <begin position="1494"/>
        <end position="1510"/>
    </location>
</feature>
<feature type="compositionally biased region" description="Basic and acidic residues" evidence="11">
    <location>
        <begin position="1119"/>
        <end position="1134"/>
    </location>
</feature>
<dbReference type="CDD" id="cd22711">
    <property type="entry name" value="FHA_AFDN"/>
    <property type="match status" value="1"/>
</dbReference>
<organism evidence="15 16">
    <name type="scientific">Mustela putorius furo</name>
    <name type="common">European domestic ferret</name>
    <name type="synonym">Mustela furo</name>
    <dbReference type="NCBI Taxonomy" id="9669"/>
    <lineage>
        <taxon>Eukaryota</taxon>
        <taxon>Metazoa</taxon>
        <taxon>Chordata</taxon>
        <taxon>Craniata</taxon>
        <taxon>Vertebrata</taxon>
        <taxon>Euteleostomi</taxon>
        <taxon>Mammalia</taxon>
        <taxon>Eutheria</taxon>
        <taxon>Laurasiatheria</taxon>
        <taxon>Carnivora</taxon>
        <taxon>Caniformia</taxon>
        <taxon>Musteloidea</taxon>
        <taxon>Mustelidae</taxon>
        <taxon>Mustelinae</taxon>
        <taxon>Mustela</taxon>
    </lineage>
</organism>
<dbReference type="RefSeq" id="XP_044935944.1">
    <property type="nucleotide sequence ID" value="XM_045080009.1"/>
</dbReference>
<feature type="compositionally biased region" description="Polar residues" evidence="11">
    <location>
        <begin position="1138"/>
        <end position="1149"/>
    </location>
</feature>
<dbReference type="SMART" id="SM00314">
    <property type="entry name" value="RA"/>
    <property type="match status" value="2"/>
</dbReference>
<dbReference type="Gene3D" id="2.60.200.20">
    <property type="match status" value="1"/>
</dbReference>
<evidence type="ECO:0000256" key="11">
    <source>
        <dbReference type="SAM" id="MobiDB-lite"/>
    </source>
</evidence>
<dbReference type="CDD" id="cd01781">
    <property type="entry name" value="RA2_Afadin"/>
    <property type="match status" value="1"/>
</dbReference>
<feature type="domain" description="PDZ" evidence="12">
    <location>
        <begin position="1013"/>
        <end position="1099"/>
    </location>
</feature>
<feature type="domain" description="Ras-associating" evidence="13">
    <location>
        <begin position="246"/>
        <end position="348"/>
    </location>
</feature>
<dbReference type="PROSITE" id="PS50200">
    <property type="entry name" value="RA"/>
    <property type="match status" value="2"/>
</dbReference>
<dbReference type="Pfam" id="PF00788">
    <property type="entry name" value="RA"/>
    <property type="match status" value="2"/>
</dbReference>
<evidence type="ECO:0000313" key="16">
    <source>
        <dbReference type="RefSeq" id="XP_044935944.1"/>
    </source>
</evidence>
<feature type="compositionally biased region" description="Basic and acidic residues" evidence="11">
    <location>
        <begin position="1412"/>
        <end position="1446"/>
    </location>
</feature>
<dbReference type="GO" id="GO:0007165">
    <property type="term" value="P:signal transduction"/>
    <property type="evidence" value="ECO:0007669"/>
    <property type="project" value="InterPro"/>
</dbReference>
<accession>A0A8U0V0X9</accession>
<dbReference type="InterPro" id="IPR000253">
    <property type="entry name" value="FHA_dom"/>
</dbReference>
<feature type="compositionally biased region" description="Acidic residues" evidence="11">
    <location>
        <begin position="1583"/>
        <end position="1594"/>
    </location>
</feature>
<evidence type="ECO:0000256" key="8">
    <source>
        <dbReference type="ARBA" id="ARBA00058472"/>
    </source>
</evidence>
<feature type="domain" description="Dilute" evidence="14">
    <location>
        <begin position="660"/>
        <end position="914"/>
    </location>
</feature>
<feature type="compositionally biased region" description="Basic and acidic residues" evidence="11">
    <location>
        <begin position="352"/>
        <end position="371"/>
    </location>
</feature>
<reference evidence="16" key="1">
    <citation type="submission" date="2025-08" db="UniProtKB">
        <authorList>
            <consortium name="RefSeq"/>
        </authorList>
    </citation>
    <scope>IDENTIFICATION</scope>
    <source>
        <tissue evidence="16">Brain</tissue>
    </source>
</reference>
<dbReference type="PROSITE" id="PS51126">
    <property type="entry name" value="DILUTE"/>
    <property type="match status" value="1"/>
</dbReference>
<keyword evidence="15" id="KW-1185">Reference proteome</keyword>
<protein>
    <recommendedName>
        <fullName evidence="9">Afadin</fullName>
    </recommendedName>
    <alternativeName>
        <fullName evidence="10">Afadin adherens junction formation factor</fullName>
    </alternativeName>
</protein>
<evidence type="ECO:0000313" key="15">
    <source>
        <dbReference type="Proteomes" id="UP000000715"/>
    </source>
</evidence>
<feature type="region of interest" description="Disordered" evidence="11">
    <location>
        <begin position="1574"/>
        <end position="1843"/>
    </location>
</feature>
<feature type="compositionally biased region" description="Polar residues" evidence="11">
    <location>
        <begin position="1333"/>
        <end position="1343"/>
    </location>
</feature>
<feature type="domain" description="Ras-associating" evidence="13">
    <location>
        <begin position="39"/>
        <end position="134"/>
    </location>
</feature>
<dbReference type="SUPFAM" id="SSF54236">
    <property type="entry name" value="Ubiquitin-like"/>
    <property type="match status" value="2"/>
</dbReference>
<keyword evidence="6" id="KW-0007">Acetylation</keyword>
<feature type="compositionally biased region" description="Basic and acidic residues" evidence="11">
    <location>
        <begin position="1258"/>
        <end position="1268"/>
    </location>
</feature>
<feature type="region of interest" description="Disordered" evidence="11">
    <location>
        <begin position="1113"/>
        <end position="1534"/>
    </location>
</feature>
<dbReference type="GeneID" id="101688441"/>
<dbReference type="Proteomes" id="UP000000715">
    <property type="component" value="Unplaced"/>
</dbReference>
<sequence length="1843" mass="208060">MSAGGRDEERRKLADIIRHWNANRLDLFEISQPTEDLEFHGVMRFYFQDKAAGNFATKCIRVSSTATTQDVIETLAEKFRPDMRMLSSPKYSLYEVHVSGEERRLDIDEKPLVVQLNWNKDDREGRFVLKNENDALPPKAQSNGPEKQEKEGVIQNFKRTLSKKEKKEKKKREKEAVRQASDKDDRPFQGDDTENSRLAAEVYKDMPETSFTRTISNPEVVMKRRRQQKLERRMQEFRSSDGRPDSGGTLRIYADSLKPNIPYKTILLSTTDPADFAVAEALEKYGLERENPKDYCIARVMLPPGAQHSDEKGAKEIILDDDECPLQIFREWPSDKGVLVFQLKRRPPDYIPKKTKKHVDGKLARGKEKAEGSGYGSALPPEKLPYLVELSPGRRNHFAYYNYHTYEDGSDSRDKPKLYRLQLSVTEVGTEKFDEDSIQLFGSGIQPHHCDLTNMDGVVTVTPRSMDAETYVEGQRISETTMLQSGMKVQFGASHVFKFVDPSQDHTLAKRSADGCLTAKAPRQKPGIVQETAFDLGGDVHSGTALPTSKSATRLDGDRAVPASGSAERGMVKPMIRVEQQDCRRQESRTQDAPGPELVLPASIEFRESSEDSFLSAIINYTNSSTVHFKLSPTYVLYMACRYVLSGQCRPDASPGERTHRVIAVVHKMVSMMEGVIQEVDQVDQKQKNIAGALAFWMANASELLNFIKQDRDLSRITLDAQDVLAHLVQMAFKYLVHCLQSELNNYMPAFLDDPEENSLQRPKIDDVLHTLTGAMSLLRRCRVNAALTIQLFSQLFHFINMWLFNRLVTDPESGLCSHYWGAIIRQQLGHVEAWAEKQGLELAADCHLSRIVQATTLLTMDKYSAEDIPTVNSTCFKLNSLQLQALLQNYHCAPDEPFVPADLIENVVAVAENTADELARSDGREVQLEEDPDLQLPFLLPEDGYSCDVVRNIPNGLQEFLDPLCQRGFCRLIPHARSPGTWTIYFEGADYESHLLRESTELAQPLRKEPEIITVTLKKQNGMGLSIVAAKGAGQDKLGIYVKSVVKGGAADVDGRLAAGDQLLSVDGRSLVGLSQERAAELMTRTSSVVTLEVAKQGAIYHGLATLLNQPSPMMQRISDRRGSGKPRPKSEGFELYNNSAPNGSPESPQLPWAEYSEPKKLPGDDRLMKNRADHRSSPNVANQPPSPGGKSAYTPGATAKITSVSTGNLCTEEQSPPPRPEAYPIPTQTYSREYFTFPASRSQDRVAAPQNQWPSYEEKPRTHTDSSHSSVAVQRVTRSQEELREDKAYQLERRRIEAALDRKSDSDMWIHQSPSVGSSTSSQEHLDHSSKSGTPASTLTKSGPGRWKTPATVQPMPVAVSQPVQTDLPPPPPPPPTHYAGDLDGIPVDLPLPPPPTGQTGPAAAQAAAAERRKREEHQRWYEKEKARLEEERDRKRREQERKLGQMRSQSLNPAPFSPGTVPHVKPEKPSTLQRPQETVIRELQPQQQPRTIERRDLQYVTVSREELSSGDSLSPDPWKRDAREKLEKQQQMHIVDMLSREIQELQSRPERSAEESDRLRKLMLEWQFQKRLQESKQKDEEDEDEEDDDVDTMLIMQRLEAERRARQQTALPAISVLDLLQDEERRRQQQLEEMRKREAEDRARQEDERRRQEEERTKRDAEEKRRQEEGYYSRLEAERRRQHAEAERRLLEPEEPGLCRPPLPRGYELPSPSPPAAAPPPPPQRTASSLQAPALSPDSLYTARLVSYHEEEEEEEPCSLAGPNSYMGSAGTAVGAHDAYRDPRERPSKSHEADLPGSSGAPENLTFKERQRLFSQGQDVSNKVKASRKLTELENELNTK</sequence>
<dbReference type="GO" id="GO:0030154">
    <property type="term" value="P:cell differentiation"/>
    <property type="evidence" value="ECO:0007669"/>
    <property type="project" value="UniProtKB-ARBA"/>
</dbReference>
<feature type="compositionally biased region" description="Basic residues" evidence="11">
    <location>
        <begin position="160"/>
        <end position="172"/>
    </location>
</feature>
<dbReference type="FunFam" id="3.10.20.90:FF:000033">
    <property type="entry name" value="afadin isoform X1"/>
    <property type="match status" value="1"/>
</dbReference>
<dbReference type="GO" id="GO:0050839">
    <property type="term" value="F:cell adhesion molecule binding"/>
    <property type="evidence" value="ECO:0007669"/>
    <property type="project" value="TreeGrafter"/>
</dbReference>
<dbReference type="SMART" id="SM00240">
    <property type="entry name" value="FHA"/>
    <property type="match status" value="1"/>
</dbReference>
<feature type="compositionally biased region" description="Pro residues" evidence="11">
    <location>
        <begin position="1370"/>
        <end position="1379"/>
    </location>
</feature>
<keyword evidence="2" id="KW-0597">Phosphoprotein</keyword>
<keyword evidence="7" id="KW-0175">Coiled coil</keyword>
<comment type="subcellular location">
    <subcellularLocation>
        <location evidence="1">Cell junction</location>
        <location evidence="1">Adherens junction</location>
    </subcellularLocation>
</comment>
<evidence type="ECO:0000256" key="4">
    <source>
        <dbReference type="ARBA" id="ARBA00022889"/>
    </source>
</evidence>
<feature type="region of interest" description="Disordered" evidence="11">
    <location>
        <begin position="352"/>
        <end position="376"/>
    </location>
</feature>
<dbReference type="Pfam" id="PF01843">
    <property type="entry name" value="DIL"/>
    <property type="match status" value="1"/>
</dbReference>
<feature type="compositionally biased region" description="Pro residues" evidence="11">
    <location>
        <begin position="1714"/>
        <end position="1727"/>
    </location>
</feature>
<dbReference type="GO" id="GO:0032880">
    <property type="term" value="P:regulation of protein localization"/>
    <property type="evidence" value="ECO:0007669"/>
    <property type="project" value="TreeGrafter"/>
</dbReference>
<dbReference type="CTD" id="4301"/>
<evidence type="ECO:0000259" key="12">
    <source>
        <dbReference type="PROSITE" id="PS50106"/>
    </source>
</evidence>
<evidence type="ECO:0000256" key="6">
    <source>
        <dbReference type="ARBA" id="ARBA00022990"/>
    </source>
</evidence>
<evidence type="ECO:0000256" key="5">
    <source>
        <dbReference type="ARBA" id="ARBA00022949"/>
    </source>
</evidence>
<dbReference type="GO" id="GO:0005912">
    <property type="term" value="C:adherens junction"/>
    <property type="evidence" value="ECO:0007669"/>
    <property type="project" value="UniProtKB-SubCell"/>
</dbReference>
<feature type="compositionally biased region" description="Basic and acidic residues" evidence="11">
    <location>
        <begin position="1781"/>
        <end position="1797"/>
    </location>
</feature>
<evidence type="ECO:0000259" key="13">
    <source>
        <dbReference type="PROSITE" id="PS50200"/>
    </source>
</evidence>
<feature type="compositionally biased region" description="Basic and acidic residues" evidence="11">
    <location>
        <begin position="1158"/>
        <end position="1178"/>
    </location>
</feature>
<dbReference type="Pfam" id="PF00498">
    <property type="entry name" value="FHA"/>
    <property type="match status" value="1"/>
</dbReference>
<evidence type="ECO:0000259" key="14">
    <source>
        <dbReference type="PROSITE" id="PS51126"/>
    </source>
</evidence>
<keyword evidence="3" id="KW-0677">Repeat</keyword>
<evidence type="ECO:0000256" key="3">
    <source>
        <dbReference type="ARBA" id="ARBA00022737"/>
    </source>
</evidence>
<feature type="compositionally biased region" description="Basic and acidic residues" evidence="11">
    <location>
        <begin position="1625"/>
        <end position="1695"/>
    </location>
</feature>
<dbReference type="InterPro" id="IPR036034">
    <property type="entry name" value="PDZ_sf"/>
</dbReference>
<feature type="compositionally biased region" description="Basic and acidic residues" evidence="11">
    <location>
        <begin position="173"/>
        <end position="189"/>
    </location>
</feature>
<dbReference type="Pfam" id="PF00595">
    <property type="entry name" value="PDZ"/>
    <property type="match status" value="1"/>
</dbReference>
<feature type="compositionally biased region" description="Basic and acidic residues" evidence="11">
    <location>
        <begin position="1832"/>
        <end position="1843"/>
    </location>
</feature>
<dbReference type="CDD" id="cd01782">
    <property type="entry name" value="RA1_Afadin"/>
    <property type="match status" value="1"/>
</dbReference>
<dbReference type="SUPFAM" id="SSF50156">
    <property type="entry name" value="PDZ domain-like"/>
    <property type="match status" value="1"/>
</dbReference>
<dbReference type="SUPFAM" id="SSF49879">
    <property type="entry name" value="SMAD/FHA domain"/>
    <property type="match status" value="1"/>
</dbReference>
<dbReference type="InterPro" id="IPR037977">
    <property type="entry name" value="CBD_Afadin"/>
</dbReference>
<evidence type="ECO:0000256" key="2">
    <source>
        <dbReference type="ARBA" id="ARBA00022553"/>
    </source>
</evidence>
<dbReference type="InterPro" id="IPR002710">
    <property type="entry name" value="Dilute_dom"/>
</dbReference>
<feature type="compositionally biased region" description="Basic and acidic residues" evidence="11">
    <location>
        <begin position="1520"/>
        <end position="1533"/>
    </location>
</feature>
<evidence type="ECO:0000256" key="9">
    <source>
        <dbReference type="ARBA" id="ARBA00073709"/>
    </source>
</evidence>
<dbReference type="Gene3D" id="2.30.42.10">
    <property type="match status" value="1"/>
</dbReference>
<dbReference type="InterPro" id="IPR029071">
    <property type="entry name" value="Ubiquitin-like_domsf"/>
</dbReference>
<dbReference type="Gene3D" id="3.10.20.90">
    <property type="entry name" value="Phosphatidylinositol 3-kinase Catalytic Subunit, Chain A, domain 1"/>
    <property type="match status" value="2"/>
</dbReference>
<feature type="region of interest" description="Disordered" evidence="11">
    <location>
        <begin position="130"/>
        <end position="196"/>
    </location>
</feature>
<dbReference type="CDD" id="cd15471">
    <property type="entry name" value="Myo5p-like_CBD_afadin"/>
    <property type="match status" value="1"/>
</dbReference>
<dbReference type="InterPro" id="IPR000159">
    <property type="entry name" value="RA_dom"/>
</dbReference>
<dbReference type="PROSITE" id="PS50106">
    <property type="entry name" value="PDZ"/>
    <property type="match status" value="1"/>
</dbReference>
<dbReference type="SMART" id="SM01132">
    <property type="entry name" value="DIL"/>
    <property type="match status" value="1"/>
</dbReference>
<dbReference type="FunFam" id="2.30.42.10:FF:000032">
    <property type="entry name" value="Afadin isoform A"/>
    <property type="match status" value="1"/>
</dbReference>
<feature type="compositionally biased region" description="Basic and acidic residues" evidence="11">
    <location>
        <begin position="1280"/>
        <end position="1310"/>
    </location>
</feature>
<feature type="compositionally biased region" description="Polar residues" evidence="11">
    <location>
        <begin position="1202"/>
        <end position="1216"/>
    </location>
</feature>
<evidence type="ECO:0000256" key="1">
    <source>
        <dbReference type="ARBA" id="ARBA00004536"/>
    </source>
</evidence>
<dbReference type="InterPro" id="IPR008984">
    <property type="entry name" value="SMAD_FHA_dom_sf"/>
</dbReference>
<proteinExistence type="predicted"/>
<evidence type="ECO:0000256" key="10">
    <source>
        <dbReference type="ARBA" id="ARBA00083790"/>
    </source>
</evidence>
<name>A0A8U0V0X9_MUSPF</name>
<gene>
    <name evidence="16" type="primary">AFDN</name>
</gene>
<feature type="compositionally biased region" description="Low complexity" evidence="11">
    <location>
        <begin position="1400"/>
        <end position="1411"/>
    </location>
</feature>
<dbReference type="CDD" id="cd06789">
    <property type="entry name" value="PDZ_AFDN-like"/>
    <property type="match status" value="1"/>
</dbReference>
<dbReference type="InterPro" id="IPR001478">
    <property type="entry name" value="PDZ"/>
</dbReference>
<feature type="compositionally biased region" description="Low complexity" evidence="11">
    <location>
        <begin position="1315"/>
        <end position="1324"/>
    </location>
</feature>
<evidence type="ECO:0000256" key="7">
    <source>
        <dbReference type="ARBA" id="ARBA00023054"/>
    </source>
</evidence>